<organism evidence="8 9">
    <name type="scientific">Lasiosphaeria hispida</name>
    <dbReference type="NCBI Taxonomy" id="260671"/>
    <lineage>
        <taxon>Eukaryota</taxon>
        <taxon>Fungi</taxon>
        <taxon>Dikarya</taxon>
        <taxon>Ascomycota</taxon>
        <taxon>Pezizomycotina</taxon>
        <taxon>Sordariomycetes</taxon>
        <taxon>Sordariomycetidae</taxon>
        <taxon>Sordariales</taxon>
        <taxon>Lasiosphaeriaceae</taxon>
        <taxon>Lasiosphaeria</taxon>
    </lineage>
</organism>
<comment type="similarity">
    <text evidence="1">Belongs to the ATP-dependent DNA ligase family.</text>
</comment>
<dbReference type="Proteomes" id="UP001275084">
    <property type="component" value="Unassembled WGS sequence"/>
</dbReference>
<sequence>MPFQFSYVCDLLQRLDDNQGARSGVRTGADIIRVWFRKHQGLLYRQDHDTAALLSTLLPEKRSDRVYSIREKKLQAVVGRGLGLGRSRIAALGRWDQPGSGVDLGDCVESILTETPNPTQKDVSVEEIDQLLHDIASACRFSSHAVRSSASETRLTNKEQEIGNIYRRLSARDAKWFTRLILKNFEPVILDPQLIYRSYHPLLPAILKAQDDLSAASNVLASIRRDRSVTGKASLAVCLKPALGVKIGRQPWIKGRGIKHCLDMSHGRMACEEKVDGEYCQIHIDLSKDASCIQIFSKSGKDSTADRVALHESIRKSLQLGTPSCPIKKGCILEGELVVYSDKDSKRLDFHKIRKHVSRSGSFIGTDQDSQYIVTVTADGALLTTHRRHFWEHLMIVYYDLFMVDDESLLAVKQSERFKRLKELVTLIPGRSALVKREIIDADKRSAASDLRRAFAKCIVARGEGLVLKPDDPYFDFSSTGRPYSSCAIKLKKEYISGFGDIGDFAVVGARFDAARARVYAIPNLTWTHFYVGCLENKNEVNRFGKQPRFVVTNVVQLNAAQLQTFITFINPPSVAWAENTATILRIEPGVDNGKRPSVVFPAPPVFDLRCFSFDKGGNTGFWSPRFPMVNKIHCDRTFHDTLSFDELQDMAKKEKELPPPEDSQELLGWIASLENSDAKKTAVDSSSQTTGKSTSQSTVSMAGDPTAPWSQSPNPSPPDIPTTTLLEQNAEAGPGISSPSTIRELLTPPRSSTIEGANTNTNSLSVVKSPQRAAQGMKRASESLPQTAASRNKLRRCSDDQIEVATSSSLCSSLCSSADSSNGRRQPLSDIKSGSSRRNKDSGVPVPRLVGVSSMYQPNLETGDLATPTRVCASLSASLSFHGSVSGMPPISSSTGRRGSNSSINNTRRLSSSPIQVAETHERKCRYLDSSCTLSGFTFLLSPCISGYLLVTEDLLGSHGIADFARDPKEWCDGLDVRDDGSITSGSTEPGTTKGFKRKKKVVLVDNRRKEATAAFLVCIREAGLKHSNGRKEYIPVYDWRVLDTLKEEEEESRKRGKVSGSRFETIWRQSFIALI</sequence>
<gene>
    <name evidence="8" type="ORF">B0T25DRAFT_112500</name>
</gene>
<dbReference type="InterPro" id="IPR012340">
    <property type="entry name" value="NA-bd_OB-fold"/>
</dbReference>
<dbReference type="Gene3D" id="1.10.3260.10">
    <property type="entry name" value="DNA ligase, ATP-dependent, N-terminal domain"/>
    <property type="match status" value="1"/>
</dbReference>
<feature type="region of interest" description="Disordered" evidence="6">
    <location>
        <begin position="681"/>
        <end position="797"/>
    </location>
</feature>
<comment type="caution">
    <text evidence="8">The sequence shown here is derived from an EMBL/GenBank/DDBJ whole genome shotgun (WGS) entry which is preliminary data.</text>
</comment>
<evidence type="ECO:0000313" key="9">
    <source>
        <dbReference type="Proteomes" id="UP001275084"/>
    </source>
</evidence>
<dbReference type="Gene3D" id="2.40.50.140">
    <property type="entry name" value="Nucleic acid-binding proteins"/>
    <property type="match status" value="1"/>
</dbReference>
<proteinExistence type="inferred from homology"/>
<dbReference type="Pfam" id="PF04675">
    <property type="entry name" value="DNA_ligase_A_N"/>
    <property type="match status" value="1"/>
</dbReference>
<dbReference type="AlphaFoldDB" id="A0AAJ0HRG1"/>
<evidence type="ECO:0000259" key="7">
    <source>
        <dbReference type="PROSITE" id="PS50160"/>
    </source>
</evidence>
<dbReference type="PANTHER" id="PTHR45997">
    <property type="entry name" value="DNA LIGASE 4"/>
    <property type="match status" value="1"/>
</dbReference>
<dbReference type="GO" id="GO:0006297">
    <property type="term" value="P:nucleotide-excision repair, DNA gap filling"/>
    <property type="evidence" value="ECO:0007669"/>
    <property type="project" value="TreeGrafter"/>
</dbReference>
<feature type="region of interest" description="Disordered" evidence="6">
    <location>
        <begin position="816"/>
        <end position="851"/>
    </location>
</feature>
<dbReference type="InterPro" id="IPR012310">
    <property type="entry name" value="DNA_ligase_ATP-dep_cent"/>
</dbReference>
<evidence type="ECO:0000256" key="3">
    <source>
        <dbReference type="ARBA" id="ARBA00022741"/>
    </source>
</evidence>
<dbReference type="GO" id="GO:0006303">
    <property type="term" value="P:double-strand break repair via nonhomologous end joining"/>
    <property type="evidence" value="ECO:0007669"/>
    <property type="project" value="TreeGrafter"/>
</dbReference>
<evidence type="ECO:0000256" key="2">
    <source>
        <dbReference type="ARBA" id="ARBA00022598"/>
    </source>
</evidence>
<keyword evidence="9" id="KW-1185">Reference proteome</keyword>
<keyword evidence="4" id="KW-0067">ATP-binding</keyword>
<evidence type="ECO:0000256" key="4">
    <source>
        <dbReference type="ARBA" id="ARBA00022840"/>
    </source>
</evidence>
<dbReference type="GO" id="GO:0032807">
    <property type="term" value="C:DNA ligase IV complex"/>
    <property type="evidence" value="ECO:0007669"/>
    <property type="project" value="TreeGrafter"/>
</dbReference>
<dbReference type="SUPFAM" id="SSF56091">
    <property type="entry name" value="DNA ligase/mRNA capping enzyme, catalytic domain"/>
    <property type="match status" value="1"/>
</dbReference>
<dbReference type="PANTHER" id="PTHR45997:SF2">
    <property type="entry name" value="ATP DEPENDENT DNA LIGASE DOMAIN PROTEIN (AFU_ORTHOLOGUE AFUA_5G02430)"/>
    <property type="match status" value="1"/>
</dbReference>
<feature type="domain" description="ATP-dependent DNA ligase family profile" evidence="7">
    <location>
        <begin position="396"/>
        <end position="536"/>
    </location>
</feature>
<dbReference type="Gene3D" id="3.30.470.30">
    <property type="entry name" value="DNA ligase/mRNA capping enzyme"/>
    <property type="match status" value="1"/>
</dbReference>
<evidence type="ECO:0000256" key="5">
    <source>
        <dbReference type="ARBA" id="ARBA00023242"/>
    </source>
</evidence>
<feature type="compositionally biased region" description="Polar residues" evidence="6">
    <location>
        <begin position="750"/>
        <end position="769"/>
    </location>
</feature>
<reference evidence="8" key="1">
    <citation type="journal article" date="2023" name="Mol. Phylogenet. Evol.">
        <title>Genome-scale phylogeny and comparative genomics of the fungal order Sordariales.</title>
        <authorList>
            <person name="Hensen N."/>
            <person name="Bonometti L."/>
            <person name="Westerberg I."/>
            <person name="Brannstrom I.O."/>
            <person name="Guillou S."/>
            <person name="Cros-Aarteil S."/>
            <person name="Calhoun S."/>
            <person name="Haridas S."/>
            <person name="Kuo A."/>
            <person name="Mondo S."/>
            <person name="Pangilinan J."/>
            <person name="Riley R."/>
            <person name="LaButti K."/>
            <person name="Andreopoulos B."/>
            <person name="Lipzen A."/>
            <person name="Chen C."/>
            <person name="Yan M."/>
            <person name="Daum C."/>
            <person name="Ng V."/>
            <person name="Clum A."/>
            <person name="Steindorff A."/>
            <person name="Ohm R.A."/>
            <person name="Martin F."/>
            <person name="Silar P."/>
            <person name="Natvig D.O."/>
            <person name="Lalanne C."/>
            <person name="Gautier V."/>
            <person name="Ament-Velasquez S.L."/>
            <person name="Kruys A."/>
            <person name="Hutchinson M.I."/>
            <person name="Powell A.J."/>
            <person name="Barry K."/>
            <person name="Miller A.N."/>
            <person name="Grigoriev I.V."/>
            <person name="Debuchy R."/>
            <person name="Gladieux P."/>
            <person name="Hiltunen Thoren M."/>
            <person name="Johannesson H."/>
        </authorList>
    </citation>
    <scope>NUCLEOTIDE SEQUENCE</scope>
    <source>
        <strain evidence="8">CBS 955.72</strain>
    </source>
</reference>
<feature type="compositionally biased region" description="Low complexity" evidence="6">
    <location>
        <begin position="686"/>
        <end position="701"/>
    </location>
</feature>
<dbReference type="InterPro" id="IPR036599">
    <property type="entry name" value="DNA_ligase_N_sf"/>
</dbReference>
<feature type="region of interest" description="Disordered" evidence="6">
    <location>
        <begin position="885"/>
        <end position="916"/>
    </location>
</feature>
<name>A0AAJ0HRG1_9PEZI</name>
<dbReference type="EMBL" id="JAUIQD010000002">
    <property type="protein sequence ID" value="KAK3359875.1"/>
    <property type="molecule type" value="Genomic_DNA"/>
</dbReference>
<keyword evidence="3" id="KW-0547">Nucleotide-binding</keyword>
<feature type="compositionally biased region" description="Low complexity" evidence="6">
    <location>
        <begin position="892"/>
        <end position="910"/>
    </location>
</feature>
<protein>
    <recommendedName>
        <fullName evidence="7">ATP-dependent DNA ligase family profile domain-containing protein</fullName>
    </recommendedName>
</protein>
<evidence type="ECO:0000256" key="6">
    <source>
        <dbReference type="SAM" id="MobiDB-lite"/>
    </source>
</evidence>
<dbReference type="GO" id="GO:0005524">
    <property type="term" value="F:ATP binding"/>
    <property type="evidence" value="ECO:0007669"/>
    <property type="project" value="UniProtKB-KW"/>
</dbReference>
<dbReference type="InterPro" id="IPR029710">
    <property type="entry name" value="LIG4"/>
</dbReference>
<dbReference type="PROSITE" id="PS50160">
    <property type="entry name" value="DNA_LIGASE_A3"/>
    <property type="match status" value="1"/>
</dbReference>
<evidence type="ECO:0000313" key="8">
    <source>
        <dbReference type="EMBL" id="KAK3359875.1"/>
    </source>
</evidence>
<accession>A0AAJ0HRG1</accession>
<dbReference type="GO" id="GO:0003910">
    <property type="term" value="F:DNA ligase (ATP) activity"/>
    <property type="evidence" value="ECO:0007669"/>
    <property type="project" value="InterPro"/>
</dbReference>
<keyword evidence="2" id="KW-0436">Ligase</keyword>
<dbReference type="CDD" id="cd08039">
    <property type="entry name" value="Adenylation_DNA_ligase_Fungal"/>
    <property type="match status" value="1"/>
</dbReference>
<keyword evidence="5" id="KW-0539">Nucleus</keyword>
<dbReference type="GO" id="GO:0006310">
    <property type="term" value="P:DNA recombination"/>
    <property type="evidence" value="ECO:0007669"/>
    <property type="project" value="InterPro"/>
</dbReference>
<dbReference type="InterPro" id="IPR012308">
    <property type="entry name" value="DNA_ligase_ATP-dep_N"/>
</dbReference>
<evidence type="ECO:0000256" key="1">
    <source>
        <dbReference type="ARBA" id="ARBA00007572"/>
    </source>
</evidence>
<dbReference type="GO" id="GO:0003677">
    <property type="term" value="F:DNA binding"/>
    <property type="evidence" value="ECO:0007669"/>
    <property type="project" value="InterPro"/>
</dbReference>
<reference evidence="8" key="2">
    <citation type="submission" date="2023-06" db="EMBL/GenBank/DDBJ databases">
        <authorList>
            <consortium name="Lawrence Berkeley National Laboratory"/>
            <person name="Haridas S."/>
            <person name="Hensen N."/>
            <person name="Bonometti L."/>
            <person name="Westerberg I."/>
            <person name="Brannstrom I.O."/>
            <person name="Guillou S."/>
            <person name="Cros-Aarteil S."/>
            <person name="Calhoun S."/>
            <person name="Kuo A."/>
            <person name="Mondo S."/>
            <person name="Pangilinan J."/>
            <person name="Riley R."/>
            <person name="Labutti K."/>
            <person name="Andreopoulos B."/>
            <person name="Lipzen A."/>
            <person name="Chen C."/>
            <person name="Yanf M."/>
            <person name="Daum C."/>
            <person name="Ng V."/>
            <person name="Clum A."/>
            <person name="Steindorff A."/>
            <person name="Ohm R."/>
            <person name="Martin F."/>
            <person name="Silar P."/>
            <person name="Natvig D."/>
            <person name="Lalanne C."/>
            <person name="Gautier V."/>
            <person name="Ament-Velasquez S.L."/>
            <person name="Kruys A."/>
            <person name="Hutchinson M.I."/>
            <person name="Powell A.J."/>
            <person name="Barry K."/>
            <person name="Miller A.N."/>
            <person name="Grigoriev I.V."/>
            <person name="Debuchy R."/>
            <person name="Gladieux P."/>
            <person name="Thoren M.H."/>
            <person name="Johannesson H."/>
        </authorList>
    </citation>
    <scope>NUCLEOTIDE SEQUENCE</scope>
    <source>
        <strain evidence="8">CBS 955.72</strain>
    </source>
</reference>
<dbReference type="Pfam" id="PF01068">
    <property type="entry name" value="DNA_ligase_A_M"/>
    <property type="match status" value="1"/>
</dbReference>